<sequence length="50" mass="5831">MNKIYWRYKHLVTGKSHSLGTNEEEATTAYCSGKNWKQNSYSTFTSLECH</sequence>
<feature type="domain" description="Integrase lambda-type N-terminal DNA-binding" evidence="3">
    <location>
        <begin position="2"/>
        <end position="29"/>
    </location>
</feature>
<dbReference type="GO" id="GO:0008907">
    <property type="term" value="F:integrase activity"/>
    <property type="evidence" value="ECO:0007669"/>
    <property type="project" value="InterPro"/>
</dbReference>
<dbReference type="EMBL" id="CP067369">
    <property type="protein sequence ID" value="QQP73637.1"/>
    <property type="molecule type" value="Genomic_DNA"/>
</dbReference>
<evidence type="ECO:0000256" key="2">
    <source>
        <dbReference type="ARBA" id="ARBA00022908"/>
    </source>
</evidence>
<protein>
    <submittedName>
        <fullName evidence="4">Phage integrase Arm DNA-binding domain-containing protein</fullName>
    </submittedName>
</protein>
<keyword evidence="4" id="KW-0238">DNA-binding</keyword>
<evidence type="ECO:0000259" key="3">
    <source>
        <dbReference type="Pfam" id="PF09003"/>
    </source>
</evidence>
<gene>
    <name evidence="4" type="ORF">JG560_12095</name>
</gene>
<dbReference type="GO" id="GO:0003677">
    <property type="term" value="F:DNA binding"/>
    <property type="evidence" value="ECO:0007669"/>
    <property type="project" value="UniProtKB-KW"/>
</dbReference>
<proteinExistence type="inferred from homology"/>
<accession>A0A7T8LFV9</accession>
<comment type="similarity">
    <text evidence="1">Belongs to the 'phage' integrase family.</text>
</comment>
<dbReference type="Gene3D" id="3.30.160.60">
    <property type="entry name" value="Classic Zinc Finger"/>
    <property type="match status" value="1"/>
</dbReference>
<dbReference type="AlphaFoldDB" id="A0A7T8LFV9"/>
<dbReference type="Pfam" id="PF09003">
    <property type="entry name" value="Arm-DNA-bind_1"/>
    <property type="match status" value="1"/>
</dbReference>
<name>A0A7T8LFV9_SALBN</name>
<evidence type="ECO:0000256" key="1">
    <source>
        <dbReference type="ARBA" id="ARBA00008857"/>
    </source>
</evidence>
<evidence type="ECO:0000313" key="4">
    <source>
        <dbReference type="EMBL" id="QQP73637.1"/>
    </source>
</evidence>
<keyword evidence="2" id="KW-0229">DNA integration</keyword>
<reference evidence="4" key="1">
    <citation type="submission" date="2021-01" db="EMBL/GenBank/DDBJ databases">
        <title>Keeping alert to hypervirulent salmonella strains isolated from avain.</title>
        <authorList>
            <person name="Ma J."/>
            <person name="Pan X."/>
            <person name="Yao H."/>
        </authorList>
    </citation>
    <scope>NUCLEOTIDE SEQUENCE</scope>
    <source>
        <strain evidence="4">Se40</strain>
    </source>
</reference>
<organism evidence="4">
    <name type="scientific">Salmonella bongori</name>
    <dbReference type="NCBI Taxonomy" id="54736"/>
    <lineage>
        <taxon>Bacteria</taxon>
        <taxon>Pseudomonadati</taxon>
        <taxon>Pseudomonadota</taxon>
        <taxon>Gammaproteobacteria</taxon>
        <taxon>Enterobacterales</taxon>
        <taxon>Enterobacteriaceae</taxon>
        <taxon>Salmonella</taxon>
    </lineage>
</organism>
<dbReference type="InterPro" id="IPR015094">
    <property type="entry name" value="Integrase_lambda-typ_DNA-bd_N"/>
</dbReference>